<dbReference type="NCBIfam" id="NF008745">
    <property type="entry name" value="PRK11778.1"/>
    <property type="match status" value="1"/>
</dbReference>
<dbReference type="GO" id="GO:0008233">
    <property type="term" value="F:peptidase activity"/>
    <property type="evidence" value="ECO:0007669"/>
    <property type="project" value="UniProtKB-KW"/>
</dbReference>
<evidence type="ECO:0000256" key="2">
    <source>
        <dbReference type="ARBA" id="ARBA00008683"/>
    </source>
</evidence>
<comment type="subcellular location">
    <subcellularLocation>
        <location evidence="1">Cell membrane</location>
    </subcellularLocation>
</comment>
<dbReference type="Gene3D" id="6.20.330.10">
    <property type="match status" value="1"/>
</dbReference>
<dbReference type="EC" id="3.4.21.-" evidence="13"/>
<evidence type="ECO:0000256" key="1">
    <source>
        <dbReference type="ARBA" id="ARBA00004236"/>
    </source>
</evidence>
<evidence type="ECO:0000256" key="5">
    <source>
        <dbReference type="ARBA" id="ARBA00022692"/>
    </source>
</evidence>
<dbReference type="GO" id="GO:0006508">
    <property type="term" value="P:proteolysis"/>
    <property type="evidence" value="ECO:0007669"/>
    <property type="project" value="UniProtKB-KW"/>
</dbReference>
<protein>
    <submittedName>
        <fullName evidence="13">Protease SohB</fullName>
        <ecNumber evidence="13">3.4.21.-</ecNumber>
    </submittedName>
</protein>
<name>A0ABZ0SCH6_9GAMM</name>
<dbReference type="EMBL" id="CP121472">
    <property type="protein sequence ID" value="WPL17275.1"/>
    <property type="molecule type" value="Genomic_DNA"/>
</dbReference>
<evidence type="ECO:0000313" key="13">
    <source>
        <dbReference type="EMBL" id="WPL17275.1"/>
    </source>
</evidence>
<dbReference type="PANTHER" id="PTHR42987:SF4">
    <property type="entry name" value="PROTEASE SOHB-RELATED"/>
    <property type="match status" value="1"/>
</dbReference>
<feature type="transmembrane region" description="Helical" evidence="10">
    <location>
        <begin position="13"/>
        <end position="35"/>
    </location>
</feature>
<dbReference type="Pfam" id="PF01343">
    <property type="entry name" value="Peptidase_S49"/>
    <property type="match status" value="1"/>
</dbReference>
<evidence type="ECO:0000259" key="11">
    <source>
        <dbReference type="Pfam" id="PF01343"/>
    </source>
</evidence>
<dbReference type="CDD" id="cd07023">
    <property type="entry name" value="S49_Sppa_N_C"/>
    <property type="match status" value="1"/>
</dbReference>
<keyword evidence="7" id="KW-0720">Serine protease</keyword>
<keyword evidence="6 13" id="KW-0378">Hydrolase</keyword>
<evidence type="ECO:0000256" key="8">
    <source>
        <dbReference type="ARBA" id="ARBA00022989"/>
    </source>
</evidence>
<evidence type="ECO:0000256" key="9">
    <source>
        <dbReference type="ARBA" id="ARBA00023136"/>
    </source>
</evidence>
<evidence type="ECO:0000313" key="14">
    <source>
        <dbReference type="Proteomes" id="UP001432180"/>
    </source>
</evidence>
<keyword evidence="14" id="KW-1185">Reference proteome</keyword>
<sequence length="340" mass="38134">MLIESFIEAFIEYGLFVAKALTLLIAVVLVVQTLLRSRLDPRGGDDGRLEITDLGERYRDMALGLKQAMLPAKAYKQLIKAERKADKARAKETNPEPEKRRIFVIDFHGDIMATEVGGLRELISALLLVVRKEDEVLVRLENTGGAVHEHGLGASQLLRLRQAGVALTVAVDKVAASGGYLMAVVANRILAAPFAVIGSIGVVAELPNFHRWLERNGIDFELHTAGEYKRTLTLFGENTEEARVKVREQLEDVHRQFKAFLLEYRPDLPLEQVATGEYWHGEQALALGLVDELRTSDDYLLAARETADLYLVDYQAKKKPLERLLGSLRLKAARWWNALR</sequence>
<dbReference type="Gene3D" id="3.90.226.10">
    <property type="entry name" value="2-enoyl-CoA Hydratase, Chain A, domain 1"/>
    <property type="match status" value="1"/>
</dbReference>
<keyword evidence="5 10" id="KW-0812">Transmembrane</keyword>
<dbReference type="Pfam" id="PF08496">
    <property type="entry name" value="Peptidase_S49_N"/>
    <property type="match status" value="1"/>
</dbReference>
<keyword evidence="9 10" id="KW-0472">Membrane</keyword>
<dbReference type="InterPro" id="IPR013703">
    <property type="entry name" value="Peptidase_S49_N_proteobac"/>
</dbReference>
<proteinExistence type="inferred from homology"/>
<evidence type="ECO:0000256" key="3">
    <source>
        <dbReference type="ARBA" id="ARBA00022475"/>
    </source>
</evidence>
<evidence type="ECO:0000259" key="12">
    <source>
        <dbReference type="Pfam" id="PF08496"/>
    </source>
</evidence>
<gene>
    <name evidence="13" type="primary">sohB</name>
    <name evidence="13" type="ORF">Thiowin_02271</name>
</gene>
<keyword evidence="4 13" id="KW-0645">Protease</keyword>
<evidence type="ECO:0000256" key="4">
    <source>
        <dbReference type="ARBA" id="ARBA00022670"/>
    </source>
</evidence>
<dbReference type="SUPFAM" id="SSF52096">
    <property type="entry name" value="ClpP/crotonase"/>
    <property type="match status" value="1"/>
</dbReference>
<accession>A0ABZ0SCH6</accession>
<keyword evidence="8 10" id="KW-1133">Transmembrane helix</keyword>
<dbReference type="RefSeq" id="WP_328987792.1">
    <property type="nucleotide sequence ID" value="NZ_CP121472.1"/>
</dbReference>
<dbReference type="Proteomes" id="UP001432180">
    <property type="component" value="Chromosome"/>
</dbReference>
<comment type="similarity">
    <text evidence="2">Belongs to the peptidase S49 family.</text>
</comment>
<dbReference type="InterPro" id="IPR029045">
    <property type="entry name" value="ClpP/crotonase-like_dom_sf"/>
</dbReference>
<feature type="domain" description="Peptidase S49" evidence="11">
    <location>
        <begin position="160"/>
        <end position="309"/>
    </location>
</feature>
<evidence type="ECO:0000256" key="6">
    <source>
        <dbReference type="ARBA" id="ARBA00022801"/>
    </source>
</evidence>
<dbReference type="InterPro" id="IPR047272">
    <property type="entry name" value="S49_SppA_C"/>
</dbReference>
<reference evidence="13 14" key="1">
    <citation type="journal article" date="2023" name="Microorganisms">
        <title>Thiorhodovibrio frisius and Trv. litoralis spp. nov., Two Novel Members from a Clade of Fastidious Purple Sulfur Bacteria That Exhibit Unique Red-Shifted Light-Harvesting Capabilities.</title>
        <authorList>
            <person name="Methner A."/>
            <person name="Kuzyk S.B."/>
            <person name="Petersen J."/>
            <person name="Bauer S."/>
            <person name="Brinkmann H."/>
            <person name="Sichau K."/>
            <person name="Wanner G."/>
            <person name="Wolf J."/>
            <person name="Neumann-Schaal M."/>
            <person name="Henke P."/>
            <person name="Tank M."/>
            <person name="Sproer C."/>
            <person name="Bunk B."/>
            <person name="Overmann J."/>
        </authorList>
    </citation>
    <scope>NUCLEOTIDE SEQUENCE [LARGE SCALE GENOMIC DNA]</scope>
    <source>
        <strain evidence="13 14">DSM 6702</strain>
    </source>
</reference>
<feature type="domain" description="Peptidase S49 N-terminal proteobacteria" evidence="12">
    <location>
        <begin position="9"/>
        <end position="157"/>
    </location>
</feature>
<evidence type="ECO:0000256" key="7">
    <source>
        <dbReference type="ARBA" id="ARBA00022825"/>
    </source>
</evidence>
<dbReference type="InterPro" id="IPR002142">
    <property type="entry name" value="Peptidase_S49"/>
</dbReference>
<keyword evidence="3" id="KW-1003">Cell membrane</keyword>
<evidence type="ECO:0000256" key="10">
    <source>
        <dbReference type="SAM" id="Phobius"/>
    </source>
</evidence>
<organism evidence="13 14">
    <name type="scientific">Thiorhodovibrio winogradskyi</name>
    <dbReference type="NCBI Taxonomy" id="77007"/>
    <lineage>
        <taxon>Bacteria</taxon>
        <taxon>Pseudomonadati</taxon>
        <taxon>Pseudomonadota</taxon>
        <taxon>Gammaproteobacteria</taxon>
        <taxon>Chromatiales</taxon>
        <taxon>Chromatiaceae</taxon>
        <taxon>Thiorhodovibrio</taxon>
    </lineage>
</organism>
<dbReference type="PANTHER" id="PTHR42987">
    <property type="entry name" value="PEPTIDASE S49"/>
    <property type="match status" value="1"/>
</dbReference>